<feature type="region of interest" description="Disordered" evidence="1">
    <location>
        <begin position="68"/>
        <end position="95"/>
    </location>
</feature>
<accession>A0AAV2JKW9</accession>
<dbReference type="Proteomes" id="UP001497482">
    <property type="component" value="Chromosome 12"/>
</dbReference>
<evidence type="ECO:0000256" key="1">
    <source>
        <dbReference type="SAM" id="MobiDB-lite"/>
    </source>
</evidence>
<proteinExistence type="predicted"/>
<evidence type="ECO:0000313" key="3">
    <source>
        <dbReference type="Proteomes" id="UP001497482"/>
    </source>
</evidence>
<name>A0AAV2JKW9_KNICA</name>
<evidence type="ECO:0000313" key="2">
    <source>
        <dbReference type="EMBL" id="CAL1576390.1"/>
    </source>
</evidence>
<sequence>MSERVRRGCVSTSLCPPGPQLLPQPSSCLMLLLLLRQCFTPERRRSTYLELRHVCWVPTPAPDSGVMAPPPVHRHLRGPSCPDTRRSSRDMTPPPPLETTLTCTLDLGALSPLPEQVHLISYADCDACLSLIKARTKLAPQLLMPNQLLSMCAG</sequence>
<keyword evidence="3" id="KW-1185">Reference proteome</keyword>
<protein>
    <submittedName>
        <fullName evidence="2">Uncharacterized protein</fullName>
    </submittedName>
</protein>
<gene>
    <name evidence="2" type="ORF">KC01_LOCUS7825</name>
</gene>
<dbReference type="AlphaFoldDB" id="A0AAV2JKW9"/>
<reference evidence="2 3" key="1">
    <citation type="submission" date="2024-04" db="EMBL/GenBank/DDBJ databases">
        <authorList>
            <person name="Waldvogel A.-M."/>
            <person name="Schoenle A."/>
        </authorList>
    </citation>
    <scope>NUCLEOTIDE SEQUENCE [LARGE SCALE GENOMIC DNA]</scope>
</reference>
<organism evidence="2 3">
    <name type="scientific">Knipowitschia caucasica</name>
    <name type="common">Caucasian dwarf goby</name>
    <name type="synonym">Pomatoschistus caucasicus</name>
    <dbReference type="NCBI Taxonomy" id="637954"/>
    <lineage>
        <taxon>Eukaryota</taxon>
        <taxon>Metazoa</taxon>
        <taxon>Chordata</taxon>
        <taxon>Craniata</taxon>
        <taxon>Vertebrata</taxon>
        <taxon>Euteleostomi</taxon>
        <taxon>Actinopterygii</taxon>
        <taxon>Neopterygii</taxon>
        <taxon>Teleostei</taxon>
        <taxon>Neoteleostei</taxon>
        <taxon>Acanthomorphata</taxon>
        <taxon>Gobiaria</taxon>
        <taxon>Gobiiformes</taxon>
        <taxon>Gobioidei</taxon>
        <taxon>Gobiidae</taxon>
        <taxon>Gobiinae</taxon>
        <taxon>Knipowitschia</taxon>
    </lineage>
</organism>
<dbReference type="EMBL" id="OZ035834">
    <property type="protein sequence ID" value="CAL1576390.1"/>
    <property type="molecule type" value="Genomic_DNA"/>
</dbReference>